<evidence type="ECO:0000313" key="4">
    <source>
        <dbReference type="EMBL" id="MBY0099112.1"/>
    </source>
</evidence>
<keyword evidence="3" id="KW-0812">Transmembrane</keyword>
<gene>
    <name evidence="4" type="ORF">H0185_20290</name>
</gene>
<keyword evidence="5" id="KW-1185">Reference proteome</keyword>
<proteinExistence type="predicted"/>
<keyword evidence="3" id="KW-1133">Transmembrane helix</keyword>
<evidence type="ECO:0000256" key="1">
    <source>
        <dbReference type="ARBA" id="ARBA00004241"/>
    </source>
</evidence>
<evidence type="ECO:0000256" key="3">
    <source>
        <dbReference type="SAM" id="Phobius"/>
    </source>
</evidence>
<reference evidence="4 5" key="1">
    <citation type="submission" date="2020-07" db="EMBL/GenBank/DDBJ databases">
        <title>Fungal Genomes of the International Space Station.</title>
        <authorList>
            <person name="Seuylemezian A."/>
            <person name="Singh N.K."/>
            <person name="Wood J."/>
            <person name="Venkateswaran K."/>
        </authorList>
    </citation>
    <scope>NUCLEOTIDE SEQUENCE [LARGE SCALE GENOMIC DNA]</scope>
    <source>
        <strain evidence="4 5">PL-B2</strain>
    </source>
</reference>
<dbReference type="InterPro" id="IPR012902">
    <property type="entry name" value="N_methyl_site"/>
</dbReference>
<organism evidence="4 5">
    <name type="scientific">Mesobacillus maritimus</name>
    <dbReference type="NCBI Taxonomy" id="1643336"/>
    <lineage>
        <taxon>Bacteria</taxon>
        <taxon>Bacillati</taxon>
        <taxon>Bacillota</taxon>
        <taxon>Bacilli</taxon>
        <taxon>Bacillales</taxon>
        <taxon>Bacillaceae</taxon>
        <taxon>Mesobacillus</taxon>
    </lineage>
</organism>
<dbReference type="NCBIfam" id="TIGR02532">
    <property type="entry name" value="IV_pilin_GFxxxE"/>
    <property type="match status" value="1"/>
</dbReference>
<dbReference type="RefSeq" id="WP_221875321.1">
    <property type="nucleotide sequence ID" value="NZ_JACWFH010000031.1"/>
</dbReference>
<comment type="subcellular location">
    <subcellularLocation>
        <location evidence="1">Cell surface</location>
    </subcellularLocation>
</comment>
<dbReference type="PROSITE" id="PS00409">
    <property type="entry name" value="PROKAR_NTER_METHYL"/>
    <property type="match status" value="1"/>
</dbReference>
<comment type="caution">
    <text evidence="4">The sequence shown here is derived from an EMBL/GenBank/DDBJ whole genome shotgun (WGS) entry which is preliminary data.</text>
</comment>
<protein>
    <submittedName>
        <fullName evidence="4">Prepilin-type N-terminal cleavage/methylation domain-containing protein</fullName>
    </submittedName>
</protein>
<evidence type="ECO:0000313" key="5">
    <source>
        <dbReference type="Proteomes" id="UP000769780"/>
    </source>
</evidence>
<keyword evidence="3" id="KW-0472">Membrane</keyword>
<feature type="transmembrane region" description="Helical" evidence="3">
    <location>
        <begin position="12"/>
        <end position="36"/>
    </location>
</feature>
<keyword evidence="2" id="KW-0178">Competence</keyword>
<dbReference type="Pfam" id="PF07963">
    <property type="entry name" value="N_methyl"/>
    <property type="match status" value="1"/>
</dbReference>
<sequence>MRNDRGLTLVEVLATITILSIAGILIWQVFFQGFNYSQKSITKNMMMQEANIITTSLLKVHQTVNSYEIGSVREDSPCGIIIKYNGESQIFDPDQICVTYTTTLPISQTGGQIVGGSGNMPDVPLTLTLTDKNNTNNSIDVKITLYRLGRETVDESSE</sequence>
<evidence type="ECO:0000256" key="2">
    <source>
        <dbReference type="ARBA" id="ARBA00023287"/>
    </source>
</evidence>
<name>A0ABS7KA33_9BACI</name>
<dbReference type="Proteomes" id="UP000769780">
    <property type="component" value="Unassembled WGS sequence"/>
</dbReference>
<accession>A0ABS7KA33</accession>
<dbReference type="EMBL" id="JACWFH010000031">
    <property type="protein sequence ID" value="MBY0099112.1"/>
    <property type="molecule type" value="Genomic_DNA"/>
</dbReference>